<keyword evidence="10" id="KW-1185">Reference proteome</keyword>
<evidence type="ECO:0000259" key="8">
    <source>
        <dbReference type="SMART" id="SM00731"/>
    </source>
</evidence>
<dbReference type="PANTHER" id="PTHR38773:SF1">
    <property type="entry name" value="PROTEIN SPRT"/>
    <property type="match status" value="1"/>
</dbReference>
<dbReference type="SMART" id="SM00731">
    <property type="entry name" value="SprT"/>
    <property type="match status" value="1"/>
</dbReference>
<feature type="domain" description="SprT-like" evidence="8">
    <location>
        <begin position="16"/>
        <end position="165"/>
    </location>
</feature>
<dbReference type="AlphaFoldDB" id="A0A7X4RTY4"/>
<accession>A0A7X4RTY4</accession>
<dbReference type="InterPro" id="IPR006640">
    <property type="entry name" value="SprT-like_domain"/>
</dbReference>
<dbReference type="RefSeq" id="WP_161153977.1">
    <property type="nucleotide sequence ID" value="NZ_WEKT01000006.1"/>
</dbReference>
<protein>
    <recommendedName>
        <fullName evidence="3 7">Protein SprT</fullName>
    </recommendedName>
</protein>
<gene>
    <name evidence="7" type="primary">sprT</name>
    <name evidence="9" type="ORF">F9817_05620</name>
</gene>
<dbReference type="PANTHER" id="PTHR38773">
    <property type="entry name" value="PROTEIN SPRT"/>
    <property type="match status" value="1"/>
</dbReference>
<keyword evidence="9" id="KW-0482">Metalloprotease</keyword>
<dbReference type="GO" id="GO:0006950">
    <property type="term" value="P:response to stress"/>
    <property type="evidence" value="ECO:0007669"/>
    <property type="project" value="UniProtKB-ARBA"/>
</dbReference>
<evidence type="ECO:0000256" key="5">
    <source>
        <dbReference type="ARBA" id="ARBA00022723"/>
    </source>
</evidence>
<dbReference type="InterPro" id="IPR023483">
    <property type="entry name" value="Uncharacterised_SprT"/>
</dbReference>
<dbReference type="Pfam" id="PF10263">
    <property type="entry name" value="SprT-like"/>
    <property type="match status" value="1"/>
</dbReference>
<evidence type="ECO:0000313" key="10">
    <source>
        <dbReference type="Proteomes" id="UP000462621"/>
    </source>
</evidence>
<dbReference type="GO" id="GO:0008237">
    <property type="term" value="F:metallopeptidase activity"/>
    <property type="evidence" value="ECO:0007669"/>
    <property type="project" value="UniProtKB-KW"/>
</dbReference>
<dbReference type="Proteomes" id="UP000462621">
    <property type="component" value="Unassembled WGS sequence"/>
</dbReference>
<dbReference type="GO" id="GO:0005737">
    <property type="term" value="C:cytoplasm"/>
    <property type="evidence" value="ECO:0007669"/>
    <property type="project" value="UniProtKB-SubCell"/>
</dbReference>
<feature type="active site" evidence="7">
    <location>
        <position position="79"/>
    </location>
</feature>
<evidence type="ECO:0000256" key="3">
    <source>
        <dbReference type="ARBA" id="ARBA00020082"/>
    </source>
</evidence>
<keyword evidence="5 7" id="KW-0479">Metal-binding</keyword>
<comment type="similarity">
    <text evidence="2 7">Belongs to the SprT family.</text>
</comment>
<comment type="caution">
    <text evidence="9">The sequence shown here is derived from an EMBL/GenBank/DDBJ whole genome shotgun (WGS) entry which is preliminary data.</text>
</comment>
<dbReference type="EMBL" id="WEKT01000006">
    <property type="protein sequence ID" value="MZI92677.1"/>
    <property type="molecule type" value="Genomic_DNA"/>
</dbReference>
<dbReference type="NCBIfam" id="NF003421">
    <property type="entry name" value="PRK04860.1"/>
    <property type="match status" value="1"/>
</dbReference>
<dbReference type="InterPro" id="IPR035240">
    <property type="entry name" value="SprT_Zn_ribbon"/>
</dbReference>
<evidence type="ECO:0000313" key="9">
    <source>
        <dbReference type="EMBL" id="MZI92677.1"/>
    </source>
</evidence>
<dbReference type="GO" id="GO:0006508">
    <property type="term" value="P:proteolysis"/>
    <property type="evidence" value="ECO:0007669"/>
    <property type="project" value="UniProtKB-KW"/>
</dbReference>
<keyword evidence="9" id="KW-0378">Hydrolase</keyword>
<evidence type="ECO:0000256" key="7">
    <source>
        <dbReference type="HAMAP-Rule" id="MF_00746"/>
    </source>
</evidence>
<reference evidence="9 10" key="1">
    <citation type="submission" date="2019-10" db="EMBL/GenBank/DDBJ databases">
        <title>Vibrio sp. nov. isolated from a shrimp pond.</title>
        <authorList>
            <person name="Gomez-Gil B."/>
            <person name="Enciso-Ibarra J."/>
            <person name="Enciso-Ibarra K."/>
            <person name="Bolan-Mejia C."/>
        </authorList>
    </citation>
    <scope>NUCLEOTIDE SEQUENCE [LARGE SCALE GENOMIC DNA]</scope>
    <source>
        <strain evidence="9 10">CAIM 722</strain>
    </source>
</reference>
<keyword evidence="4 7" id="KW-0963">Cytoplasm</keyword>
<proteinExistence type="inferred from homology"/>
<dbReference type="HAMAP" id="MF_00746">
    <property type="entry name" value="SprT"/>
    <property type="match status" value="1"/>
</dbReference>
<comment type="subcellular location">
    <subcellularLocation>
        <location evidence="1 7">Cytoplasm</location>
    </subcellularLocation>
</comment>
<name>A0A7X4RTY4_9VIBR</name>
<feature type="binding site" evidence="7">
    <location>
        <position position="82"/>
    </location>
    <ligand>
        <name>Zn(2+)</name>
        <dbReference type="ChEBI" id="CHEBI:29105"/>
    </ligand>
</feature>
<evidence type="ECO:0000256" key="1">
    <source>
        <dbReference type="ARBA" id="ARBA00004496"/>
    </source>
</evidence>
<sequence length="170" mass="19525">MTQPTIGPDLTKQAQSVLQRCTEQANQYFSTALPTPSLSYKLRGKAAGKAYMHLNEVRLNPVLFNENKTAFLEQVIPHEVAHIVTYQLFGRVRPHGKEWQAVMTQVFHLAPDTTHQFSVLSVQGKTFEYACACQHHQLSIRRHNKIQRGQAVYRCQHCHQEIRFTGKRLS</sequence>
<feature type="binding site" evidence="7">
    <location>
        <position position="78"/>
    </location>
    <ligand>
        <name>Zn(2+)</name>
        <dbReference type="ChEBI" id="CHEBI:29105"/>
    </ligand>
</feature>
<dbReference type="Pfam" id="PF17283">
    <property type="entry name" value="Zn_ribbon_SprT"/>
    <property type="match status" value="1"/>
</dbReference>
<dbReference type="GO" id="GO:0008270">
    <property type="term" value="F:zinc ion binding"/>
    <property type="evidence" value="ECO:0007669"/>
    <property type="project" value="UniProtKB-UniRule"/>
</dbReference>
<keyword evidence="9" id="KW-0645">Protease</keyword>
<organism evidence="9 10">
    <name type="scientific">Vibrio eleionomae</name>
    <dbReference type="NCBI Taxonomy" id="2653505"/>
    <lineage>
        <taxon>Bacteria</taxon>
        <taxon>Pseudomonadati</taxon>
        <taxon>Pseudomonadota</taxon>
        <taxon>Gammaproteobacteria</taxon>
        <taxon>Vibrionales</taxon>
        <taxon>Vibrionaceae</taxon>
        <taxon>Vibrio</taxon>
    </lineage>
</organism>
<evidence type="ECO:0000256" key="2">
    <source>
        <dbReference type="ARBA" id="ARBA00006591"/>
    </source>
</evidence>
<evidence type="ECO:0000256" key="4">
    <source>
        <dbReference type="ARBA" id="ARBA00022490"/>
    </source>
</evidence>
<evidence type="ECO:0000256" key="6">
    <source>
        <dbReference type="ARBA" id="ARBA00022833"/>
    </source>
</evidence>
<comment type="cofactor">
    <cofactor evidence="7">
        <name>Zn(2+)</name>
        <dbReference type="ChEBI" id="CHEBI:29105"/>
    </cofactor>
    <text evidence="7">Binds 1 zinc ion.</text>
</comment>
<keyword evidence="6 7" id="KW-0862">Zinc</keyword>